<dbReference type="SUPFAM" id="SSF51735">
    <property type="entry name" value="NAD(P)-binding Rossmann-fold domains"/>
    <property type="match status" value="1"/>
</dbReference>
<reference evidence="3 4" key="1">
    <citation type="submission" date="2016-10" db="EMBL/GenBank/DDBJ databases">
        <authorList>
            <person name="de Groot N.N."/>
        </authorList>
    </citation>
    <scope>NUCLEOTIDE SEQUENCE [LARGE SCALE GENOMIC DNA]</scope>
    <source>
        <strain evidence="3 4">CGMCC 1.5058</strain>
    </source>
</reference>
<organism evidence="3 4">
    <name type="scientific">Proteiniclasticum ruminis</name>
    <dbReference type="NCBI Taxonomy" id="398199"/>
    <lineage>
        <taxon>Bacteria</taxon>
        <taxon>Bacillati</taxon>
        <taxon>Bacillota</taxon>
        <taxon>Clostridia</taxon>
        <taxon>Eubacteriales</taxon>
        <taxon>Clostridiaceae</taxon>
        <taxon>Proteiniclasticum</taxon>
    </lineage>
</organism>
<evidence type="ECO:0000313" key="3">
    <source>
        <dbReference type="EMBL" id="SDJ01417.1"/>
    </source>
</evidence>
<dbReference type="Gene3D" id="3.30.360.10">
    <property type="entry name" value="Dihydrodipicolinate Reductase, domain 2"/>
    <property type="match status" value="1"/>
</dbReference>
<evidence type="ECO:0000313" key="4">
    <source>
        <dbReference type="Proteomes" id="UP000183255"/>
    </source>
</evidence>
<dbReference type="InterPro" id="IPR036291">
    <property type="entry name" value="NAD(P)-bd_dom_sf"/>
</dbReference>
<name>A0A1G8Q9L5_9CLOT</name>
<dbReference type="Gene3D" id="3.40.50.720">
    <property type="entry name" value="NAD(P)-binding Rossmann-like Domain"/>
    <property type="match status" value="1"/>
</dbReference>
<dbReference type="EMBL" id="FNDZ01000006">
    <property type="protein sequence ID" value="SDJ01417.1"/>
    <property type="molecule type" value="Genomic_DNA"/>
</dbReference>
<accession>A0A1G8Q9L5</accession>
<evidence type="ECO:0000259" key="2">
    <source>
        <dbReference type="Pfam" id="PF22725"/>
    </source>
</evidence>
<dbReference type="InterPro" id="IPR000683">
    <property type="entry name" value="Gfo/Idh/MocA-like_OxRdtase_N"/>
</dbReference>
<feature type="domain" description="GFO/IDH/MocA-like oxidoreductase" evidence="2">
    <location>
        <begin position="139"/>
        <end position="249"/>
    </location>
</feature>
<dbReference type="Pfam" id="PF01408">
    <property type="entry name" value="GFO_IDH_MocA"/>
    <property type="match status" value="1"/>
</dbReference>
<evidence type="ECO:0000259" key="1">
    <source>
        <dbReference type="Pfam" id="PF01408"/>
    </source>
</evidence>
<dbReference type="RefSeq" id="WP_031576779.1">
    <property type="nucleotide sequence ID" value="NZ_FNDZ01000006.1"/>
</dbReference>
<dbReference type="AlphaFoldDB" id="A0A1G8Q9L5"/>
<dbReference type="GO" id="GO:0000166">
    <property type="term" value="F:nucleotide binding"/>
    <property type="evidence" value="ECO:0007669"/>
    <property type="project" value="InterPro"/>
</dbReference>
<dbReference type="PANTHER" id="PTHR43054">
    <property type="match status" value="1"/>
</dbReference>
<gene>
    <name evidence="3" type="ORF">SAMN05421804_10681</name>
</gene>
<feature type="domain" description="Gfo/Idh/MocA-like oxidoreductase N-terminal" evidence="1">
    <location>
        <begin position="2"/>
        <end position="120"/>
    </location>
</feature>
<dbReference type="SUPFAM" id="SSF55347">
    <property type="entry name" value="Glyceraldehyde-3-phosphate dehydrogenase-like, C-terminal domain"/>
    <property type="match status" value="1"/>
</dbReference>
<dbReference type="Pfam" id="PF22725">
    <property type="entry name" value="GFO_IDH_MocA_C3"/>
    <property type="match status" value="1"/>
</dbReference>
<dbReference type="Proteomes" id="UP000183255">
    <property type="component" value="Unassembled WGS sequence"/>
</dbReference>
<dbReference type="InterPro" id="IPR055170">
    <property type="entry name" value="GFO_IDH_MocA-like_dom"/>
</dbReference>
<proteinExistence type="predicted"/>
<dbReference type="PANTHER" id="PTHR43054:SF1">
    <property type="entry name" value="SCYLLO-INOSITOL 2-DEHYDROGENASE (NADP(+)) IOLU"/>
    <property type="match status" value="1"/>
</dbReference>
<protein>
    <submittedName>
        <fullName evidence="3">Predicted dehydrogenase</fullName>
    </submittedName>
</protein>
<sequence>MIRFGTVGTGFITEAFIKGAHKSGAMELTALYSRDEEKAQQFLHSMGLKVPVFTSLEEMASSQLIDAAYIASPNAMHSPQAKVFLTHGKHVLVEKAAASNKNELQEVLDLAEKNHLVFMEAMKSLTMPAYVLLKELLPEIGQVRKYIGNYCQYSSRYDRHKAGEFVNTFQKEFSNGSLLDIGIYPLYIAVDLFGKPEKISAQATILPEGGVDGSGSILLSYNDMEAVILHSKISHSYLPSEIQGEKGSILIDRIGSPTELTLIRRSGEKEVFRPETFEEDMAYEALEFSETIRRGASFSPVNNKALALTVHEIMDEARNQIGLVYPRDLI</sequence>